<reference evidence="2 3" key="1">
    <citation type="journal article" date="2018" name="Mol. Biol. Evol.">
        <title>Analysis of the draft genome of the red seaweed Gracilariopsis chorda provides insights into genome size evolution in Rhodophyta.</title>
        <authorList>
            <person name="Lee J."/>
            <person name="Yang E.C."/>
            <person name="Graf L."/>
            <person name="Yang J.H."/>
            <person name="Qiu H."/>
            <person name="Zel Zion U."/>
            <person name="Chan C.X."/>
            <person name="Stephens T.G."/>
            <person name="Weber A.P.M."/>
            <person name="Boo G.H."/>
            <person name="Boo S.M."/>
            <person name="Kim K.M."/>
            <person name="Shin Y."/>
            <person name="Jung M."/>
            <person name="Lee S.J."/>
            <person name="Yim H.S."/>
            <person name="Lee J.H."/>
            <person name="Bhattacharya D."/>
            <person name="Yoon H.S."/>
        </authorList>
    </citation>
    <scope>NUCLEOTIDE SEQUENCE [LARGE SCALE GENOMIC DNA]</scope>
    <source>
        <strain evidence="2 3">SKKU-2015</strain>
        <tissue evidence="2">Whole body</tissue>
    </source>
</reference>
<feature type="signal peptide" evidence="1">
    <location>
        <begin position="1"/>
        <end position="21"/>
    </location>
</feature>
<proteinExistence type="predicted"/>
<protein>
    <submittedName>
        <fullName evidence="2">Vanadium chloroperoxidase</fullName>
    </submittedName>
</protein>
<evidence type="ECO:0000313" key="2">
    <source>
        <dbReference type="EMBL" id="PXF42802.1"/>
    </source>
</evidence>
<dbReference type="InterPro" id="IPR036938">
    <property type="entry name" value="PAP2/HPO_sf"/>
</dbReference>
<accession>A0A2V3IL39</accession>
<dbReference type="OrthoDB" id="9997027at2759"/>
<dbReference type="PANTHER" id="PTHR34599">
    <property type="entry name" value="PEROXIDASE-RELATED"/>
    <property type="match status" value="1"/>
</dbReference>
<keyword evidence="3" id="KW-1185">Reference proteome</keyword>
<dbReference type="Proteomes" id="UP000247409">
    <property type="component" value="Unassembled WGS sequence"/>
</dbReference>
<name>A0A2V3IL39_9FLOR</name>
<dbReference type="Gene3D" id="1.10.606.10">
    <property type="entry name" value="Vanadium-containing Chloroperoxidase, domain 2"/>
    <property type="match status" value="1"/>
</dbReference>
<dbReference type="PANTHER" id="PTHR34599:SF1">
    <property type="entry name" value="PHOSPHATIDIC ACID PHOSPHATASE TYPE 2_HALOPEROXIDASE DOMAIN-CONTAINING PROTEIN"/>
    <property type="match status" value="1"/>
</dbReference>
<keyword evidence="2" id="KW-0575">Peroxidase</keyword>
<dbReference type="CDD" id="cd03398">
    <property type="entry name" value="PAP2_haloperoxidase"/>
    <property type="match status" value="1"/>
</dbReference>
<feature type="chain" id="PRO_5016074335" evidence="1">
    <location>
        <begin position="22"/>
        <end position="563"/>
    </location>
</feature>
<dbReference type="Gene3D" id="1.20.144.10">
    <property type="entry name" value="Phosphatidic acid phosphatase type 2/haloperoxidase"/>
    <property type="match status" value="1"/>
</dbReference>
<gene>
    <name evidence="2" type="ORF">BWQ96_07453</name>
</gene>
<dbReference type="InterPro" id="IPR016119">
    <property type="entry name" value="Br/Cl_peroxidase_C"/>
</dbReference>
<evidence type="ECO:0000256" key="1">
    <source>
        <dbReference type="SAM" id="SignalP"/>
    </source>
</evidence>
<keyword evidence="1" id="KW-0732">Signal</keyword>
<comment type="caution">
    <text evidence="2">The sequence shown here is derived from an EMBL/GenBank/DDBJ whole genome shotgun (WGS) entry which is preliminary data.</text>
</comment>
<keyword evidence="2" id="KW-0560">Oxidoreductase</keyword>
<dbReference type="EMBL" id="NBIV01000149">
    <property type="protein sequence ID" value="PXF42802.1"/>
    <property type="molecule type" value="Genomic_DNA"/>
</dbReference>
<dbReference type="SUPFAM" id="SSF48317">
    <property type="entry name" value="Acid phosphatase/Vanadium-dependent haloperoxidase"/>
    <property type="match status" value="1"/>
</dbReference>
<dbReference type="GO" id="GO:0004601">
    <property type="term" value="F:peroxidase activity"/>
    <property type="evidence" value="ECO:0007669"/>
    <property type="project" value="UniProtKB-KW"/>
</dbReference>
<evidence type="ECO:0000313" key="3">
    <source>
        <dbReference type="Proteomes" id="UP000247409"/>
    </source>
</evidence>
<dbReference type="InterPro" id="IPR052559">
    <property type="entry name" value="V-haloperoxidase"/>
</dbReference>
<sequence>MKIPRAFLVISVLFIARQVSADLNSVTRQSTSCSTDGDCIDGFFFPVLRCVNGLCIDPTAAAPAAPLLAMAIPAPGVPAGGLGAPCTSIRSCASGLICVSQNPGGRCAKADGALGLAHFMVNLIQEDYTPSTGTEPLPDQGGATRTSRALAIIFLAAHDAFGIISGAFAPKITSRSVQTESRRTLASSSSPNMNRERQAEAAMQAAAFTAAKLLYPSLEQIVDPVLKNVTDGAIEAFVRFGEVVGRTWFRIRLGDGSQRDQLDDIFAIGEFLRHQPDPNFPLVTNIEEGVQRNFGRFWGRVRPFQLSNVRREAFLGPFPKFESDEYRANLEEVTIKGQCNDLTLPNGVRLEDIGIFWGYDGALGIGVPPRLYLQVVLALRELQGLSLREQIRALTAVNVAMADAGIAAWFWKFFYDLWRPTIGVRNDTISAMPEWNPRGVPLSNIVTTPKPPFCVGLNPNFPAYPSGHASFGTAAFATIAKMLSKRPRDLAVAITSDEFNGRTIEGTTGLVRREFTQRISLQEAIEQNKDSRVFLGVHWRFDSEGGDVVGQQVADIVARAFSV</sequence>
<dbReference type="AlphaFoldDB" id="A0A2V3IL39"/>
<organism evidence="2 3">
    <name type="scientific">Gracilariopsis chorda</name>
    <dbReference type="NCBI Taxonomy" id="448386"/>
    <lineage>
        <taxon>Eukaryota</taxon>
        <taxon>Rhodophyta</taxon>
        <taxon>Florideophyceae</taxon>
        <taxon>Rhodymeniophycidae</taxon>
        <taxon>Gracilariales</taxon>
        <taxon>Gracilariaceae</taxon>
        <taxon>Gracilariopsis</taxon>
    </lineage>
</organism>